<keyword evidence="2" id="KW-0472">Membrane</keyword>
<dbReference type="EMBL" id="BOMQ01000049">
    <property type="protein sequence ID" value="GIE50443.1"/>
    <property type="molecule type" value="Genomic_DNA"/>
</dbReference>
<dbReference type="AlphaFoldDB" id="A0A919JGN9"/>
<reference evidence="4" key="1">
    <citation type="submission" date="2021-01" db="EMBL/GenBank/DDBJ databases">
        <title>Whole genome shotgun sequence of Actinoplanes nipponensis NBRC 14063.</title>
        <authorList>
            <person name="Komaki H."/>
            <person name="Tamura T."/>
        </authorList>
    </citation>
    <scope>NUCLEOTIDE SEQUENCE</scope>
    <source>
        <strain evidence="4">NBRC 14063</strain>
    </source>
</reference>
<name>A0A919JGN9_9ACTN</name>
<sequence length="294" mass="28934">MADKFEREDPVLVRPYITTQPGDRQVQTWPATADLPEDGTPQAAGAAAPPRAADAAAKTTALRRQRLVVLAAVGALAMLGGLGLFLLRPAGDDHLPATARPAPPAPGASGSPAAAPAASAATISVAPSPGAGRSAATTPPATPATTGAAVGPGQAPGNPPASGAPAPTLTPPPATPRTGPVTAAGGRCLNLGGLLALDGTPVQTAGCADVNYQRWTLAADGTLLVAGRCARVAADATVRIGGCDDQPAGQWRAGPHGSLVNPGTRRCLTDPGRPAVTVTVTDCTGAADQAWTLP</sequence>
<accession>A0A919JGN9</accession>
<evidence type="ECO:0000256" key="2">
    <source>
        <dbReference type="SAM" id="Phobius"/>
    </source>
</evidence>
<gene>
    <name evidence="4" type="ORF">Ani05nite_39770</name>
</gene>
<evidence type="ECO:0000256" key="1">
    <source>
        <dbReference type="SAM" id="MobiDB-lite"/>
    </source>
</evidence>
<feature type="domain" description="Ricin B lectin" evidence="3">
    <location>
        <begin position="178"/>
        <end position="294"/>
    </location>
</feature>
<dbReference type="Gene3D" id="2.80.10.50">
    <property type="match status" value="1"/>
</dbReference>
<evidence type="ECO:0000313" key="4">
    <source>
        <dbReference type="EMBL" id="GIE50443.1"/>
    </source>
</evidence>
<comment type="caution">
    <text evidence="4">The sequence shown here is derived from an EMBL/GenBank/DDBJ whole genome shotgun (WGS) entry which is preliminary data.</text>
</comment>
<dbReference type="InterPro" id="IPR035992">
    <property type="entry name" value="Ricin_B-like_lectins"/>
</dbReference>
<feature type="region of interest" description="Disordered" evidence="1">
    <location>
        <begin position="18"/>
        <end position="52"/>
    </location>
</feature>
<organism evidence="4 5">
    <name type="scientific">Actinoplanes nipponensis</name>
    <dbReference type="NCBI Taxonomy" id="135950"/>
    <lineage>
        <taxon>Bacteria</taxon>
        <taxon>Bacillati</taxon>
        <taxon>Actinomycetota</taxon>
        <taxon>Actinomycetes</taxon>
        <taxon>Micromonosporales</taxon>
        <taxon>Micromonosporaceae</taxon>
        <taxon>Actinoplanes</taxon>
    </lineage>
</organism>
<feature type="compositionally biased region" description="Polar residues" evidence="1">
    <location>
        <begin position="18"/>
        <end position="30"/>
    </location>
</feature>
<evidence type="ECO:0000259" key="3">
    <source>
        <dbReference type="SMART" id="SM00458"/>
    </source>
</evidence>
<keyword evidence="5" id="KW-1185">Reference proteome</keyword>
<proteinExistence type="predicted"/>
<dbReference type="Proteomes" id="UP000647172">
    <property type="component" value="Unassembled WGS sequence"/>
</dbReference>
<dbReference type="SMART" id="SM00458">
    <property type="entry name" value="RICIN"/>
    <property type="match status" value="1"/>
</dbReference>
<feature type="transmembrane region" description="Helical" evidence="2">
    <location>
        <begin position="67"/>
        <end position="87"/>
    </location>
</feature>
<dbReference type="RefSeq" id="WP_203770248.1">
    <property type="nucleotide sequence ID" value="NZ_BAAAYJ010000026.1"/>
</dbReference>
<dbReference type="SUPFAM" id="SSF50370">
    <property type="entry name" value="Ricin B-like lectins"/>
    <property type="match status" value="1"/>
</dbReference>
<dbReference type="Pfam" id="PF00652">
    <property type="entry name" value="Ricin_B_lectin"/>
    <property type="match status" value="1"/>
</dbReference>
<dbReference type="PROSITE" id="PS50231">
    <property type="entry name" value="RICIN_B_LECTIN"/>
    <property type="match status" value="1"/>
</dbReference>
<feature type="compositionally biased region" description="Low complexity" evidence="1">
    <location>
        <begin position="107"/>
        <end position="167"/>
    </location>
</feature>
<dbReference type="InterPro" id="IPR000772">
    <property type="entry name" value="Ricin_B_lectin"/>
</dbReference>
<feature type="compositionally biased region" description="Low complexity" evidence="1">
    <location>
        <begin position="40"/>
        <end position="52"/>
    </location>
</feature>
<keyword evidence="2" id="KW-1133">Transmembrane helix</keyword>
<evidence type="ECO:0000313" key="5">
    <source>
        <dbReference type="Proteomes" id="UP000647172"/>
    </source>
</evidence>
<keyword evidence="2" id="KW-0812">Transmembrane</keyword>
<feature type="region of interest" description="Disordered" evidence="1">
    <location>
        <begin position="96"/>
        <end position="181"/>
    </location>
</feature>
<protein>
    <recommendedName>
        <fullName evidence="3">Ricin B lectin domain-containing protein</fullName>
    </recommendedName>
</protein>